<feature type="transmembrane region" description="Helical" evidence="2">
    <location>
        <begin position="130"/>
        <end position="153"/>
    </location>
</feature>
<dbReference type="Gene3D" id="1.10.1760.20">
    <property type="match status" value="1"/>
</dbReference>
<keyword evidence="2" id="KW-0812">Transmembrane</keyword>
<sequence>MSTQEQNVELVGEAVASNLVRMAMFAALTGAFAYVSFQNPISPVPVTLQVLGVFLAGVFLGPLWGGASMLVYVATGAMGAPIFAGGSAGLGVLLGPYGGYLWSYPFAAAALGLVVHGVDGLNTPKEVGLARLVAGMVAATAIIYAFGTVGYAFVNGVGLYEAFLVAAAAFVPVEALKMAAAVGIVRSDAIAAE</sequence>
<organism evidence="3 4">
    <name type="scientific">Halomarina salina</name>
    <dbReference type="NCBI Taxonomy" id="1872699"/>
    <lineage>
        <taxon>Archaea</taxon>
        <taxon>Methanobacteriati</taxon>
        <taxon>Methanobacteriota</taxon>
        <taxon>Stenosarchaea group</taxon>
        <taxon>Halobacteria</taxon>
        <taxon>Halobacteriales</taxon>
        <taxon>Natronomonadaceae</taxon>
        <taxon>Halomarina</taxon>
    </lineage>
</organism>
<reference evidence="3 4" key="1">
    <citation type="journal article" date="2019" name="Int. J. Syst. Evol. Microbiol.">
        <title>The Global Catalogue of Microorganisms (GCM) 10K type strain sequencing project: providing services to taxonomists for standard genome sequencing and annotation.</title>
        <authorList>
            <consortium name="The Broad Institute Genomics Platform"/>
            <consortium name="The Broad Institute Genome Sequencing Center for Infectious Disease"/>
            <person name="Wu L."/>
            <person name="Ma J."/>
        </authorList>
    </citation>
    <scope>NUCLEOTIDE SEQUENCE [LARGE SCALE GENOMIC DNA]</scope>
    <source>
        <strain evidence="3 4">CGMCC 1.12543</strain>
    </source>
</reference>
<evidence type="ECO:0000256" key="2">
    <source>
        <dbReference type="SAM" id="Phobius"/>
    </source>
</evidence>
<protein>
    <submittedName>
        <fullName evidence="3">Biotin transporter BioY</fullName>
    </submittedName>
</protein>
<name>A0ABD5RNG3_9EURY</name>
<dbReference type="PIRSF" id="PIRSF016661">
    <property type="entry name" value="BioY"/>
    <property type="match status" value="1"/>
</dbReference>
<dbReference type="EMBL" id="JBHSQH010000001">
    <property type="protein sequence ID" value="MFC5971725.1"/>
    <property type="molecule type" value="Genomic_DNA"/>
</dbReference>
<dbReference type="RefSeq" id="WP_247414611.1">
    <property type="nucleotide sequence ID" value="NZ_JALLGW010000001.1"/>
</dbReference>
<keyword evidence="1 2" id="KW-0472">Membrane</keyword>
<dbReference type="InterPro" id="IPR003784">
    <property type="entry name" value="BioY"/>
</dbReference>
<gene>
    <name evidence="3" type="ORF">ACFPYI_10310</name>
</gene>
<evidence type="ECO:0000256" key="1">
    <source>
        <dbReference type="PIRNR" id="PIRNR016661"/>
    </source>
</evidence>
<feature type="transmembrane region" description="Helical" evidence="2">
    <location>
        <begin position="19"/>
        <end position="37"/>
    </location>
</feature>
<feature type="transmembrane region" description="Helical" evidence="2">
    <location>
        <begin position="159"/>
        <end position="176"/>
    </location>
</feature>
<dbReference type="Proteomes" id="UP001596099">
    <property type="component" value="Unassembled WGS sequence"/>
</dbReference>
<feature type="transmembrane region" description="Helical" evidence="2">
    <location>
        <begin position="70"/>
        <end position="94"/>
    </location>
</feature>
<proteinExistence type="inferred from homology"/>
<evidence type="ECO:0000313" key="4">
    <source>
        <dbReference type="Proteomes" id="UP001596099"/>
    </source>
</evidence>
<accession>A0ABD5RNG3</accession>
<dbReference type="GO" id="GO:0015225">
    <property type="term" value="F:biotin transmembrane transporter activity"/>
    <property type="evidence" value="ECO:0007669"/>
    <property type="project" value="UniProtKB-UniRule"/>
</dbReference>
<dbReference type="PANTHER" id="PTHR34295:SF1">
    <property type="entry name" value="BIOTIN TRANSPORTER BIOY"/>
    <property type="match status" value="1"/>
</dbReference>
<dbReference type="GO" id="GO:0005886">
    <property type="term" value="C:plasma membrane"/>
    <property type="evidence" value="ECO:0007669"/>
    <property type="project" value="UniProtKB-SubCell"/>
</dbReference>
<feature type="transmembrane region" description="Helical" evidence="2">
    <location>
        <begin position="43"/>
        <end position="63"/>
    </location>
</feature>
<evidence type="ECO:0000313" key="3">
    <source>
        <dbReference type="EMBL" id="MFC5971725.1"/>
    </source>
</evidence>
<dbReference type="Pfam" id="PF02632">
    <property type="entry name" value="BioY"/>
    <property type="match status" value="1"/>
</dbReference>
<feature type="transmembrane region" description="Helical" evidence="2">
    <location>
        <begin position="100"/>
        <end position="118"/>
    </location>
</feature>
<comment type="caution">
    <text evidence="3">The sequence shown here is derived from an EMBL/GenBank/DDBJ whole genome shotgun (WGS) entry which is preliminary data.</text>
</comment>
<keyword evidence="2" id="KW-1133">Transmembrane helix</keyword>
<keyword evidence="1" id="KW-0813">Transport</keyword>
<keyword evidence="4" id="KW-1185">Reference proteome</keyword>
<comment type="similarity">
    <text evidence="1">Belongs to the BioY family.</text>
</comment>
<dbReference type="PANTHER" id="PTHR34295">
    <property type="entry name" value="BIOTIN TRANSPORTER BIOY"/>
    <property type="match status" value="1"/>
</dbReference>
<dbReference type="AlphaFoldDB" id="A0ABD5RNG3"/>
<comment type="subcellular location">
    <subcellularLocation>
        <location evidence="1">Cell membrane</location>
        <topology evidence="1">Multi-pass membrane protein</topology>
    </subcellularLocation>
</comment>
<keyword evidence="1" id="KW-1003">Cell membrane</keyword>